<dbReference type="AlphaFoldDB" id="A0A2A5CBB1"/>
<comment type="caution">
    <text evidence="7">The sequence shown here is derived from an EMBL/GenBank/DDBJ whole genome shotgun (WGS) entry which is preliminary data.</text>
</comment>
<evidence type="ECO:0000256" key="5">
    <source>
        <dbReference type="ARBA" id="ARBA00022777"/>
    </source>
</evidence>
<dbReference type="EMBL" id="NVWI01000007">
    <property type="protein sequence ID" value="PCJ40808.1"/>
    <property type="molecule type" value="Genomic_DNA"/>
</dbReference>
<dbReference type="Pfam" id="PF00512">
    <property type="entry name" value="HisKA"/>
    <property type="match status" value="1"/>
</dbReference>
<dbReference type="SMART" id="SM00387">
    <property type="entry name" value="HATPase_c"/>
    <property type="match status" value="1"/>
</dbReference>
<evidence type="ECO:0000313" key="7">
    <source>
        <dbReference type="EMBL" id="PCJ40808.1"/>
    </source>
</evidence>
<dbReference type="PANTHER" id="PTHR43047">
    <property type="entry name" value="TWO-COMPONENT HISTIDINE PROTEIN KINASE"/>
    <property type="match status" value="1"/>
</dbReference>
<dbReference type="InterPro" id="IPR036890">
    <property type="entry name" value="HATPase_C_sf"/>
</dbReference>
<organism evidence="7 8">
    <name type="scientific">SAR86 cluster bacterium</name>
    <dbReference type="NCBI Taxonomy" id="2030880"/>
    <lineage>
        <taxon>Bacteria</taxon>
        <taxon>Pseudomonadati</taxon>
        <taxon>Pseudomonadota</taxon>
        <taxon>Gammaproteobacteria</taxon>
        <taxon>SAR86 cluster</taxon>
    </lineage>
</organism>
<evidence type="ECO:0000256" key="2">
    <source>
        <dbReference type="ARBA" id="ARBA00012438"/>
    </source>
</evidence>
<keyword evidence="5" id="KW-0418">Kinase</keyword>
<evidence type="ECO:0000259" key="6">
    <source>
        <dbReference type="PROSITE" id="PS50109"/>
    </source>
</evidence>
<dbReference type="Gene3D" id="1.10.287.130">
    <property type="match status" value="1"/>
</dbReference>
<keyword evidence="4" id="KW-0808">Transferase</keyword>
<dbReference type="SUPFAM" id="SSF47384">
    <property type="entry name" value="Homodimeric domain of signal transducing histidine kinase"/>
    <property type="match status" value="1"/>
</dbReference>
<evidence type="ECO:0000256" key="1">
    <source>
        <dbReference type="ARBA" id="ARBA00000085"/>
    </source>
</evidence>
<dbReference type="PROSITE" id="PS50109">
    <property type="entry name" value="HIS_KIN"/>
    <property type="match status" value="1"/>
</dbReference>
<dbReference type="GO" id="GO:0005886">
    <property type="term" value="C:plasma membrane"/>
    <property type="evidence" value="ECO:0007669"/>
    <property type="project" value="TreeGrafter"/>
</dbReference>
<dbReference type="Proteomes" id="UP000228987">
    <property type="component" value="Unassembled WGS sequence"/>
</dbReference>
<dbReference type="SMART" id="SM00388">
    <property type="entry name" value="HisKA"/>
    <property type="match status" value="1"/>
</dbReference>
<dbReference type="InterPro" id="IPR005467">
    <property type="entry name" value="His_kinase_dom"/>
</dbReference>
<gene>
    <name evidence="7" type="ORF">COA71_09395</name>
</gene>
<dbReference type="EC" id="2.7.13.3" evidence="2"/>
<dbReference type="Pfam" id="PF02518">
    <property type="entry name" value="HATPase_c"/>
    <property type="match status" value="1"/>
</dbReference>
<proteinExistence type="predicted"/>
<name>A0A2A5CBB1_9GAMM</name>
<comment type="catalytic activity">
    <reaction evidence="1">
        <text>ATP + protein L-histidine = ADP + protein N-phospho-L-histidine.</text>
        <dbReference type="EC" id="2.7.13.3"/>
    </reaction>
</comment>
<dbReference type="InterPro" id="IPR036097">
    <property type="entry name" value="HisK_dim/P_sf"/>
</dbReference>
<dbReference type="InterPro" id="IPR004358">
    <property type="entry name" value="Sig_transdc_His_kin-like_C"/>
</dbReference>
<evidence type="ECO:0000256" key="3">
    <source>
        <dbReference type="ARBA" id="ARBA00022553"/>
    </source>
</evidence>
<accession>A0A2A5CBB1</accession>
<sequence>MYIQQYLNNQNFSAISPITTDPESLQDLSLLQAIFNSLDIGIGLVSENNSILYNNVTLGELLKPLSTVLPEENIFVILGLKENKISDIHRLLTRNESWEGIVTKFGKDLKITLSPLNFVTPRSIDHMSDAKFIITIADHSEIIKQRKILSQAKESAERSNKSKSEFLSHMTHELRTPLNAVLGFTEVLNSDPNIVDDNRDSLNEIISASNHLLCLINEILDMSRIEHGELKLFCEKINTSELISECISLVKPLANKKNIQLLQQPSAVSLIKDRVRLKQVLLNLLSNAIKYNKSNGQVLVNTSKPSPTKIQIEIIDSGKGMPSEMLSTIFNPFERLGIEDRQVEGTGIGLMITRQLVKLMGGNISVISEPKCGSVFTVEFPVIADSHSGKLSAHAQTNVRPGKILWLGEGSESINFAKRLTELRPNFEFEQTQNIDLAIQIIKQNSPDIFLIADEYLLRIKEKLSSFNKNFLKDIPSIVVVFNKPLINEVSAEGFNITTHLPLPLNAIDYLGLLDNDFIEK</sequence>
<dbReference type="GO" id="GO:0000155">
    <property type="term" value="F:phosphorelay sensor kinase activity"/>
    <property type="evidence" value="ECO:0007669"/>
    <property type="project" value="InterPro"/>
</dbReference>
<dbReference type="InterPro" id="IPR003594">
    <property type="entry name" value="HATPase_dom"/>
</dbReference>
<dbReference type="Gene3D" id="3.30.565.10">
    <property type="entry name" value="Histidine kinase-like ATPase, C-terminal domain"/>
    <property type="match status" value="1"/>
</dbReference>
<evidence type="ECO:0000313" key="8">
    <source>
        <dbReference type="Proteomes" id="UP000228987"/>
    </source>
</evidence>
<dbReference type="PRINTS" id="PR00344">
    <property type="entry name" value="BCTRLSENSOR"/>
</dbReference>
<keyword evidence="3" id="KW-0597">Phosphoprotein</keyword>
<dbReference type="InterPro" id="IPR003661">
    <property type="entry name" value="HisK_dim/P_dom"/>
</dbReference>
<dbReference type="PANTHER" id="PTHR43047:SF72">
    <property type="entry name" value="OSMOSENSING HISTIDINE PROTEIN KINASE SLN1"/>
    <property type="match status" value="1"/>
</dbReference>
<dbReference type="GO" id="GO:0009927">
    <property type="term" value="F:histidine phosphotransfer kinase activity"/>
    <property type="evidence" value="ECO:0007669"/>
    <property type="project" value="TreeGrafter"/>
</dbReference>
<evidence type="ECO:0000256" key="4">
    <source>
        <dbReference type="ARBA" id="ARBA00022679"/>
    </source>
</evidence>
<protein>
    <recommendedName>
        <fullName evidence="2">histidine kinase</fullName>
        <ecNumber evidence="2">2.7.13.3</ecNumber>
    </recommendedName>
</protein>
<dbReference type="SUPFAM" id="SSF55874">
    <property type="entry name" value="ATPase domain of HSP90 chaperone/DNA topoisomerase II/histidine kinase"/>
    <property type="match status" value="1"/>
</dbReference>
<dbReference type="CDD" id="cd00082">
    <property type="entry name" value="HisKA"/>
    <property type="match status" value="1"/>
</dbReference>
<feature type="domain" description="Histidine kinase" evidence="6">
    <location>
        <begin position="169"/>
        <end position="384"/>
    </location>
</feature>
<reference evidence="8" key="1">
    <citation type="submission" date="2017-08" db="EMBL/GenBank/DDBJ databases">
        <title>A dynamic microbial community with high functional redundancy inhabits the cold, oxic subseafloor aquifer.</title>
        <authorList>
            <person name="Tully B.J."/>
            <person name="Wheat C.G."/>
            <person name="Glazer B.T."/>
            <person name="Huber J.A."/>
        </authorList>
    </citation>
    <scope>NUCLEOTIDE SEQUENCE [LARGE SCALE GENOMIC DNA]</scope>
</reference>